<evidence type="ECO:0008006" key="3">
    <source>
        <dbReference type="Google" id="ProtNLM"/>
    </source>
</evidence>
<proteinExistence type="predicted"/>
<name>A0AAV7VB80_PLEWA</name>
<accession>A0AAV7VB80</accession>
<keyword evidence="2" id="KW-1185">Reference proteome</keyword>
<reference evidence="1" key="1">
    <citation type="journal article" date="2022" name="bioRxiv">
        <title>Sequencing and chromosome-scale assembly of the giantPleurodeles waltlgenome.</title>
        <authorList>
            <person name="Brown T."/>
            <person name="Elewa A."/>
            <person name="Iarovenko S."/>
            <person name="Subramanian E."/>
            <person name="Araus A.J."/>
            <person name="Petzold A."/>
            <person name="Susuki M."/>
            <person name="Suzuki K.-i.T."/>
            <person name="Hayashi T."/>
            <person name="Toyoda A."/>
            <person name="Oliveira C."/>
            <person name="Osipova E."/>
            <person name="Leigh N.D."/>
            <person name="Simon A."/>
            <person name="Yun M.H."/>
        </authorList>
    </citation>
    <scope>NUCLEOTIDE SEQUENCE</scope>
    <source>
        <strain evidence="1">20211129_DDA</strain>
        <tissue evidence="1">Liver</tissue>
    </source>
</reference>
<evidence type="ECO:0000313" key="2">
    <source>
        <dbReference type="Proteomes" id="UP001066276"/>
    </source>
</evidence>
<dbReference type="Proteomes" id="UP001066276">
    <property type="component" value="Chromosome 2_1"/>
</dbReference>
<comment type="caution">
    <text evidence="1">The sequence shown here is derived from an EMBL/GenBank/DDBJ whole genome shotgun (WGS) entry which is preliminary data.</text>
</comment>
<organism evidence="1 2">
    <name type="scientific">Pleurodeles waltl</name>
    <name type="common">Iberian ribbed newt</name>
    <dbReference type="NCBI Taxonomy" id="8319"/>
    <lineage>
        <taxon>Eukaryota</taxon>
        <taxon>Metazoa</taxon>
        <taxon>Chordata</taxon>
        <taxon>Craniata</taxon>
        <taxon>Vertebrata</taxon>
        <taxon>Euteleostomi</taxon>
        <taxon>Amphibia</taxon>
        <taxon>Batrachia</taxon>
        <taxon>Caudata</taxon>
        <taxon>Salamandroidea</taxon>
        <taxon>Salamandridae</taxon>
        <taxon>Pleurodelinae</taxon>
        <taxon>Pleurodeles</taxon>
    </lineage>
</organism>
<gene>
    <name evidence="1" type="ORF">NDU88_001724</name>
</gene>
<protein>
    <recommendedName>
        <fullName evidence="3">Retrotransposon gag domain-containing protein</fullName>
    </recommendedName>
</protein>
<sequence length="140" mass="15939">MRRFHHLGIKECYELQNVGIEGKNIYESPEELQVGNGRGEPRDANDISVKMLEEHFGLRINVVPERQKLFTRTQAKQERLGNYVARLRSLARTCVFGKLTDSLLKDQLVRCMNESRGKVAGLESNIKNALDIVEGMVHTS</sequence>
<dbReference type="AlphaFoldDB" id="A0AAV7VB80"/>
<dbReference type="EMBL" id="JANPWB010000003">
    <property type="protein sequence ID" value="KAJ1197879.1"/>
    <property type="molecule type" value="Genomic_DNA"/>
</dbReference>
<evidence type="ECO:0000313" key="1">
    <source>
        <dbReference type="EMBL" id="KAJ1197879.1"/>
    </source>
</evidence>